<dbReference type="Pfam" id="PF13458">
    <property type="entry name" value="Peripla_BP_6"/>
    <property type="match status" value="1"/>
</dbReference>
<protein>
    <submittedName>
        <fullName evidence="5">ABC transporter substrate-binding protein</fullName>
    </submittedName>
</protein>
<evidence type="ECO:0000256" key="2">
    <source>
        <dbReference type="ARBA" id="ARBA00022729"/>
    </source>
</evidence>
<dbReference type="EMBL" id="JABBFW010000016">
    <property type="protein sequence ID" value="NML17191.1"/>
    <property type="molecule type" value="Genomic_DNA"/>
</dbReference>
<keyword evidence="2 3" id="KW-0732">Signal</keyword>
<feature type="non-terminal residue" evidence="5">
    <location>
        <position position="96"/>
    </location>
</feature>
<keyword evidence="6" id="KW-1185">Reference proteome</keyword>
<comment type="similarity">
    <text evidence="1">Belongs to the leucine-binding protein family.</text>
</comment>
<dbReference type="RefSeq" id="WP_169162098.1">
    <property type="nucleotide sequence ID" value="NZ_JABBFW010000016.1"/>
</dbReference>
<dbReference type="Proteomes" id="UP000574067">
    <property type="component" value="Unassembled WGS sequence"/>
</dbReference>
<dbReference type="PANTHER" id="PTHR30483">
    <property type="entry name" value="LEUCINE-SPECIFIC-BINDING PROTEIN"/>
    <property type="match status" value="1"/>
</dbReference>
<evidence type="ECO:0000256" key="1">
    <source>
        <dbReference type="ARBA" id="ARBA00010062"/>
    </source>
</evidence>
<evidence type="ECO:0000256" key="3">
    <source>
        <dbReference type="SAM" id="SignalP"/>
    </source>
</evidence>
<evidence type="ECO:0000313" key="5">
    <source>
        <dbReference type="EMBL" id="NML17191.1"/>
    </source>
</evidence>
<dbReference type="AlphaFoldDB" id="A0A848FH69"/>
<feature type="chain" id="PRO_5032826419" evidence="3">
    <location>
        <begin position="30"/>
        <end position="96"/>
    </location>
</feature>
<dbReference type="Gene3D" id="3.40.50.2300">
    <property type="match status" value="1"/>
</dbReference>
<accession>A0A848FH69</accession>
<organism evidence="5 6">
    <name type="scientific">Azohydromonas caseinilytica</name>
    <dbReference type="NCBI Taxonomy" id="2728836"/>
    <lineage>
        <taxon>Bacteria</taxon>
        <taxon>Pseudomonadati</taxon>
        <taxon>Pseudomonadota</taxon>
        <taxon>Betaproteobacteria</taxon>
        <taxon>Burkholderiales</taxon>
        <taxon>Sphaerotilaceae</taxon>
        <taxon>Azohydromonas</taxon>
    </lineage>
</organism>
<comment type="caution">
    <text evidence="5">The sequence shown here is derived from an EMBL/GenBank/DDBJ whole genome shotgun (WGS) entry which is preliminary data.</text>
</comment>
<sequence length="96" mass="9941">MKQFTLGARQLLTALMPVALAAASFAAQAQQVVKIGFSSPLSGPQSAYGVDNRDSLLLAVKELNAKGIQVGGQKVTFEVVAEDDAADPRQGVAVAQ</sequence>
<proteinExistence type="inferred from homology"/>
<name>A0A848FH69_9BURK</name>
<gene>
    <name evidence="5" type="ORF">HHL10_19645</name>
</gene>
<dbReference type="PANTHER" id="PTHR30483:SF6">
    <property type="entry name" value="PERIPLASMIC BINDING PROTEIN OF ABC TRANSPORTER FOR NATURAL AMINO ACIDS"/>
    <property type="match status" value="1"/>
</dbReference>
<feature type="signal peptide" evidence="3">
    <location>
        <begin position="1"/>
        <end position="29"/>
    </location>
</feature>
<dbReference type="InterPro" id="IPR028081">
    <property type="entry name" value="Leu-bd"/>
</dbReference>
<reference evidence="5 6" key="1">
    <citation type="submission" date="2020-04" db="EMBL/GenBank/DDBJ databases">
        <title>Azohydromonas sp. isolated from soil.</title>
        <authorList>
            <person name="Dahal R.H."/>
        </authorList>
    </citation>
    <scope>NUCLEOTIDE SEQUENCE [LARGE SCALE GENOMIC DNA]</scope>
    <source>
        <strain evidence="5 6">G-1-1-14</strain>
    </source>
</reference>
<dbReference type="SUPFAM" id="SSF53822">
    <property type="entry name" value="Periplasmic binding protein-like I"/>
    <property type="match status" value="1"/>
</dbReference>
<dbReference type="InterPro" id="IPR051010">
    <property type="entry name" value="BCAA_transport"/>
</dbReference>
<evidence type="ECO:0000259" key="4">
    <source>
        <dbReference type="Pfam" id="PF13458"/>
    </source>
</evidence>
<dbReference type="InterPro" id="IPR028082">
    <property type="entry name" value="Peripla_BP_I"/>
</dbReference>
<evidence type="ECO:0000313" key="6">
    <source>
        <dbReference type="Proteomes" id="UP000574067"/>
    </source>
</evidence>
<feature type="domain" description="Leucine-binding protein" evidence="4">
    <location>
        <begin position="33"/>
        <end position="96"/>
    </location>
</feature>